<dbReference type="InterPro" id="IPR046177">
    <property type="entry name" value="DUF6186"/>
</dbReference>
<dbReference type="Pfam" id="PF19684">
    <property type="entry name" value="DUF6186"/>
    <property type="match status" value="1"/>
</dbReference>
<name>A0A6J6IXA5_9ZZZZ</name>
<sequence length="65" mass="7751">MSLSIPEWEYLAVILAGVVLWILGRVRPNWVSPFGDLIARIMHNRNTRIAIVVVWWWLGWHFFTF</sequence>
<organism evidence="2">
    <name type="scientific">freshwater metagenome</name>
    <dbReference type="NCBI Taxonomy" id="449393"/>
    <lineage>
        <taxon>unclassified sequences</taxon>
        <taxon>metagenomes</taxon>
        <taxon>ecological metagenomes</taxon>
    </lineage>
</organism>
<proteinExistence type="predicted"/>
<accession>A0A6J6IXA5</accession>
<keyword evidence="1" id="KW-0472">Membrane</keyword>
<dbReference type="AlphaFoldDB" id="A0A6J6IXA5"/>
<reference evidence="2" key="1">
    <citation type="submission" date="2020-05" db="EMBL/GenBank/DDBJ databases">
        <authorList>
            <person name="Chiriac C."/>
            <person name="Salcher M."/>
            <person name="Ghai R."/>
            <person name="Kavagutti S V."/>
        </authorList>
    </citation>
    <scope>NUCLEOTIDE SEQUENCE</scope>
</reference>
<keyword evidence="1" id="KW-0812">Transmembrane</keyword>
<evidence type="ECO:0000313" key="2">
    <source>
        <dbReference type="EMBL" id="CAB4629180.1"/>
    </source>
</evidence>
<dbReference type="EMBL" id="CAEZVN010000024">
    <property type="protein sequence ID" value="CAB4629180.1"/>
    <property type="molecule type" value="Genomic_DNA"/>
</dbReference>
<evidence type="ECO:0000256" key="1">
    <source>
        <dbReference type="SAM" id="Phobius"/>
    </source>
</evidence>
<feature type="transmembrane region" description="Helical" evidence="1">
    <location>
        <begin position="45"/>
        <end position="63"/>
    </location>
</feature>
<protein>
    <submittedName>
        <fullName evidence="2">Unannotated protein</fullName>
    </submittedName>
</protein>
<feature type="transmembrane region" description="Helical" evidence="1">
    <location>
        <begin position="6"/>
        <end position="24"/>
    </location>
</feature>
<gene>
    <name evidence="2" type="ORF">UFOPK2001_00405</name>
</gene>
<keyword evidence="1" id="KW-1133">Transmembrane helix</keyword>